<keyword evidence="8 11" id="KW-0333">Golgi apparatus</keyword>
<dbReference type="EMBL" id="JAVHJV010000009">
    <property type="protein sequence ID" value="KAK5940024.1"/>
    <property type="molecule type" value="Genomic_DNA"/>
</dbReference>
<evidence type="ECO:0000256" key="3">
    <source>
        <dbReference type="ARBA" id="ARBA00008827"/>
    </source>
</evidence>
<dbReference type="InterPro" id="IPR006822">
    <property type="entry name" value="Coatomer_esu"/>
</dbReference>
<evidence type="ECO:0000256" key="5">
    <source>
        <dbReference type="ARBA" id="ARBA00022490"/>
    </source>
</evidence>
<keyword evidence="4 11" id="KW-0813">Transport</keyword>
<gene>
    <name evidence="12" type="ORF">PMZ80_007442</name>
</gene>
<reference evidence="12 13" key="1">
    <citation type="journal article" date="2023" name="Res Sq">
        <title>Genomic and morphological characterization of Knufia obscura isolated from the Mars 2020 spacecraft assembly facility.</title>
        <authorList>
            <person name="Chander A.M."/>
            <person name="Teixeira M.M."/>
            <person name="Singh N.K."/>
            <person name="Williams M.P."/>
            <person name="Parker C.W."/>
            <person name="Leo P."/>
            <person name="Stajich J.E."/>
            <person name="Torok T."/>
            <person name="Tighe S."/>
            <person name="Mason C.E."/>
            <person name="Venkateswaran K."/>
        </authorList>
    </citation>
    <scope>NUCLEOTIDE SEQUENCE [LARGE SCALE GENOMIC DNA]</scope>
    <source>
        <strain evidence="12 13">CCFEE 5817</strain>
    </source>
</reference>
<evidence type="ECO:0000313" key="13">
    <source>
        <dbReference type="Proteomes" id="UP001334248"/>
    </source>
</evidence>
<keyword evidence="10 11" id="KW-0968">Cytoplasmic vesicle</keyword>
<evidence type="ECO:0000256" key="4">
    <source>
        <dbReference type="ARBA" id="ARBA00022448"/>
    </source>
</evidence>
<proteinExistence type="inferred from homology"/>
<dbReference type="InterPro" id="IPR011990">
    <property type="entry name" value="TPR-like_helical_dom_sf"/>
</dbReference>
<keyword evidence="6 11" id="KW-0931">ER-Golgi transport</keyword>
<dbReference type="PIRSF" id="PIRSF016478">
    <property type="entry name" value="Coatomer_esu"/>
    <property type="match status" value="1"/>
</dbReference>
<dbReference type="Pfam" id="PF04733">
    <property type="entry name" value="Coatomer_E"/>
    <property type="match status" value="1"/>
</dbReference>
<dbReference type="PANTHER" id="PTHR10805">
    <property type="entry name" value="COATOMER SUBUNIT EPSILON"/>
    <property type="match status" value="1"/>
</dbReference>
<dbReference type="Proteomes" id="UP001334248">
    <property type="component" value="Unassembled WGS sequence"/>
</dbReference>
<evidence type="ECO:0000256" key="1">
    <source>
        <dbReference type="ARBA" id="ARBA00004255"/>
    </source>
</evidence>
<evidence type="ECO:0000256" key="9">
    <source>
        <dbReference type="ARBA" id="ARBA00023136"/>
    </source>
</evidence>
<dbReference type="RefSeq" id="XP_064728114.1">
    <property type="nucleotide sequence ID" value="XM_064875850.1"/>
</dbReference>
<keyword evidence="5 11" id="KW-0963">Cytoplasm</keyword>
<dbReference type="GeneID" id="90000891"/>
<evidence type="ECO:0000256" key="2">
    <source>
        <dbReference type="ARBA" id="ARBA00004347"/>
    </source>
</evidence>
<protein>
    <recommendedName>
        <fullName evidence="11">Coatomer subunit epsilon</fullName>
    </recommendedName>
</protein>
<name>A0ABR0RIJ4_9EURO</name>
<keyword evidence="7 11" id="KW-0653">Protein transport</keyword>
<comment type="subcellular location">
    <subcellularLocation>
        <location evidence="2">Cytoplasmic vesicle</location>
        <location evidence="2">COPI-coated vesicle membrane</location>
        <topology evidence="2">Peripheral membrane protein</topology>
        <orientation evidence="2">Cytoplasmic side</orientation>
    </subcellularLocation>
    <subcellularLocation>
        <location evidence="1">Golgi apparatus membrane</location>
        <topology evidence="1">Peripheral membrane protein</topology>
        <orientation evidence="1">Cytoplasmic side</orientation>
    </subcellularLocation>
</comment>
<organism evidence="12 13">
    <name type="scientific">Knufia obscura</name>
    <dbReference type="NCBI Taxonomy" id="1635080"/>
    <lineage>
        <taxon>Eukaryota</taxon>
        <taxon>Fungi</taxon>
        <taxon>Dikarya</taxon>
        <taxon>Ascomycota</taxon>
        <taxon>Pezizomycotina</taxon>
        <taxon>Eurotiomycetes</taxon>
        <taxon>Chaetothyriomycetidae</taxon>
        <taxon>Chaetothyriales</taxon>
        <taxon>Trichomeriaceae</taxon>
        <taxon>Knufia</taxon>
    </lineage>
</organism>
<dbReference type="SUPFAM" id="SSF48452">
    <property type="entry name" value="TPR-like"/>
    <property type="match status" value="1"/>
</dbReference>
<keyword evidence="9 11" id="KW-0472">Membrane</keyword>
<comment type="similarity">
    <text evidence="3 11">Belongs to the COPE family.</text>
</comment>
<evidence type="ECO:0000256" key="7">
    <source>
        <dbReference type="ARBA" id="ARBA00022927"/>
    </source>
</evidence>
<accession>A0ABR0RIJ4</accession>
<evidence type="ECO:0000313" key="12">
    <source>
        <dbReference type="EMBL" id="KAK5940024.1"/>
    </source>
</evidence>
<evidence type="ECO:0000256" key="8">
    <source>
        <dbReference type="ARBA" id="ARBA00023034"/>
    </source>
</evidence>
<keyword evidence="13" id="KW-1185">Reference proteome</keyword>
<evidence type="ECO:0000256" key="6">
    <source>
        <dbReference type="ARBA" id="ARBA00022892"/>
    </source>
</evidence>
<dbReference type="Gene3D" id="1.25.40.10">
    <property type="entry name" value="Tetratricopeptide repeat domain"/>
    <property type="match status" value="1"/>
</dbReference>
<comment type="function">
    <text evidence="11">The coatomer is a cytosolic protein complex that binds to dilysine motifs and reversibly associates with Golgi non-clathrin-coated vesicles, which further mediate biosynthetic protein transport from the ER, via the Golgi up to the trans Golgi network. The coatomer complex is required for budding from Golgi membranes, and is essential for the retrograde Golgi-to-ER transport of dilysine-tagged proteins.</text>
</comment>
<evidence type="ECO:0000256" key="11">
    <source>
        <dbReference type="PIRNR" id="PIRNR016478"/>
    </source>
</evidence>
<dbReference type="PANTHER" id="PTHR10805:SF0">
    <property type="entry name" value="COATOMER SUBUNIT EPSILON"/>
    <property type="match status" value="1"/>
</dbReference>
<evidence type="ECO:0000256" key="10">
    <source>
        <dbReference type="ARBA" id="ARBA00023329"/>
    </source>
</evidence>
<comment type="caution">
    <text evidence="12">The sequence shown here is derived from an EMBL/GenBank/DDBJ whole genome shotgun (WGS) entry which is preliminary data.</text>
</comment>
<sequence>MDPFSGESELLNITTAFYTHAYQSVLDFDTSSLSSNNKPLAQTLKYRAQIALGQSREVVSALSKNKDAASRSIVALAKNDLSTATELADSSDSEDSTVQICAGTVLANNGEYAKAVELLGRHQGSLEAVGLLVQIHLQQNRTDQAVKEVAAAKRWAQDSLLVNLAEAWTHLRVGGQEKYQSAYYVFEELASAPGTQSATALVAQAVAELHLGRHEEAESALNQALESESADVQAIANALVLQYVTGKGQGERAKELAEMLRSRDAEHQLLVDLAEKESLFDTAAAKYAPKVAS</sequence>